<protein>
    <submittedName>
        <fullName evidence="1">NOF-FB transposable element protein</fullName>
    </submittedName>
</protein>
<dbReference type="Proteomes" id="UP000478052">
    <property type="component" value="Unassembled WGS sequence"/>
</dbReference>
<sequence>MKSVIPKKKSKYLNPDTEWKTIPLENVFSPSKMGLLPNGGSIIGGNICPNDKGKIFTLSNTCGFDSLLQLLGHTLRNLTEHQEGIEPVIHLALELTKNNYIGKTVLNSRLNILRNIFPTEDLPNNVVRINCDCNVVQTVQKLNVRSVVEKRICTNQNCPEKVKELSFSTILLQFHNESINHLQTKIDQYVHFESANQICTGKVDNKKCNGNLIYQKLYGPLHILSFSYSTDKNQKYPNEYLNCTLSEIPNIVEINKKTLMLRGIVSYNPPLNGISALGHYICYAKRSHLYWEVHDDLNKKIKSVRSSTSVAVVLMLILVNENAYST</sequence>
<comment type="caution">
    <text evidence="1">The sequence shown here is derived from an EMBL/GenBank/DDBJ whole genome shotgun (WGS) entry which is preliminary data.</text>
</comment>
<evidence type="ECO:0000313" key="1">
    <source>
        <dbReference type="EMBL" id="KAF0709842.1"/>
    </source>
</evidence>
<organism evidence="1 2">
    <name type="scientific">Aphis craccivora</name>
    <name type="common">Cowpea aphid</name>
    <dbReference type="NCBI Taxonomy" id="307492"/>
    <lineage>
        <taxon>Eukaryota</taxon>
        <taxon>Metazoa</taxon>
        <taxon>Ecdysozoa</taxon>
        <taxon>Arthropoda</taxon>
        <taxon>Hexapoda</taxon>
        <taxon>Insecta</taxon>
        <taxon>Pterygota</taxon>
        <taxon>Neoptera</taxon>
        <taxon>Paraneoptera</taxon>
        <taxon>Hemiptera</taxon>
        <taxon>Sternorrhyncha</taxon>
        <taxon>Aphidomorpha</taxon>
        <taxon>Aphidoidea</taxon>
        <taxon>Aphididae</taxon>
        <taxon>Aphidini</taxon>
        <taxon>Aphis</taxon>
        <taxon>Aphis</taxon>
    </lineage>
</organism>
<evidence type="ECO:0000313" key="2">
    <source>
        <dbReference type="Proteomes" id="UP000478052"/>
    </source>
</evidence>
<gene>
    <name evidence="1" type="ORF">FWK35_00029772</name>
</gene>
<dbReference type="AlphaFoldDB" id="A0A6G0VUZ5"/>
<accession>A0A6G0VUZ5</accession>
<reference evidence="1 2" key="1">
    <citation type="submission" date="2019-08" db="EMBL/GenBank/DDBJ databases">
        <title>Whole genome of Aphis craccivora.</title>
        <authorList>
            <person name="Voronova N.V."/>
            <person name="Shulinski R.S."/>
            <person name="Bandarenka Y.V."/>
            <person name="Zhorov D.G."/>
            <person name="Warner D."/>
        </authorList>
    </citation>
    <scope>NUCLEOTIDE SEQUENCE [LARGE SCALE GENOMIC DNA]</scope>
    <source>
        <strain evidence="1">180601</strain>
        <tissue evidence="1">Whole Body</tissue>
    </source>
</reference>
<keyword evidence="2" id="KW-1185">Reference proteome</keyword>
<name>A0A6G0VUZ5_APHCR</name>
<proteinExistence type="predicted"/>
<dbReference type="OrthoDB" id="7600614at2759"/>
<dbReference type="EMBL" id="VUJU01011819">
    <property type="protein sequence ID" value="KAF0709842.1"/>
    <property type="molecule type" value="Genomic_DNA"/>
</dbReference>